<dbReference type="InterPro" id="IPR013083">
    <property type="entry name" value="Znf_RING/FYVE/PHD"/>
</dbReference>
<dbReference type="InterPro" id="IPR017907">
    <property type="entry name" value="Znf_RING_CS"/>
</dbReference>
<gene>
    <name evidence="15" type="primary">LOC110775442</name>
</gene>
<dbReference type="Proteomes" id="UP000813463">
    <property type="component" value="Chromosome 3"/>
</dbReference>
<feature type="region of interest" description="Disordered" evidence="12">
    <location>
        <begin position="401"/>
        <end position="432"/>
    </location>
</feature>
<dbReference type="GO" id="GO:0036503">
    <property type="term" value="P:ERAD pathway"/>
    <property type="evidence" value="ECO:0000318"/>
    <property type="project" value="GO_Central"/>
</dbReference>
<keyword evidence="4 11" id="KW-0808">Transferase</keyword>
<protein>
    <recommendedName>
        <fullName evidence="11">E3 ubiquitin-protein ligase RMA</fullName>
        <ecNumber evidence="11">2.3.2.27</ecNumber>
    </recommendedName>
    <alternativeName>
        <fullName evidence="11">Protein RING membrane-anchor</fullName>
    </alternativeName>
    <alternativeName>
        <fullName evidence="11">RING-type E3 ubiquitin transferase RMA</fullName>
    </alternativeName>
</protein>
<keyword evidence="9" id="KW-0472">Membrane</keyword>
<evidence type="ECO:0000256" key="5">
    <source>
        <dbReference type="ARBA" id="ARBA00022723"/>
    </source>
</evidence>
<dbReference type="GeneID" id="110775442"/>
<dbReference type="AlphaFoldDB" id="A0A9R0JHY6"/>
<dbReference type="Pfam" id="PF13923">
    <property type="entry name" value="zf-C3HC4_2"/>
    <property type="match status" value="1"/>
</dbReference>
<comment type="domain">
    <text evidence="11">The RING-type zinc finger domain is responsible for E3 ligase activity.</text>
</comment>
<dbReference type="PROSITE" id="PS00518">
    <property type="entry name" value="ZF_RING_1"/>
    <property type="match status" value="1"/>
</dbReference>
<feature type="region of interest" description="Disordered" evidence="12">
    <location>
        <begin position="72"/>
        <end position="96"/>
    </location>
</feature>
<name>A0A9R0JHY6_SPIOL</name>
<comment type="catalytic activity">
    <reaction evidence="1 11">
        <text>S-ubiquitinyl-[E2 ubiquitin-conjugating enzyme]-L-cysteine + [acceptor protein]-L-lysine = [E2 ubiquitin-conjugating enzyme]-L-cysteine + N(6)-ubiquitinyl-[acceptor protein]-L-lysine.</text>
        <dbReference type="EC" id="2.3.2.27"/>
    </reaction>
</comment>
<dbReference type="PANTHER" id="PTHR12313">
    <property type="entry name" value="E3 UBIQUITIN-PROTEIN LIGASE RNF5-RELATED"/>
    <property type="match status" value="1"/>
</dbReference>
<proteinExistence type="predicted"/>
<dbReference type="SUPFAM" id="SSF57850">
    <property type="entry name" value="RING/U-box"/>
    <property type="match status" value="1"/>
</dbReference>
<evidence type="ECO:0000256" key="8">
    <source>
        <dbReference type="ARBA" id="ARBA00022833"/>
    </source>
</evidence>
<keyword evidence="8 11" id="KW-0862">Zinc</keyword>
<evidence type="ECO:0000313" key="14">
    <source>
        <dbReference type="Proteomes" id="UP000813463"/>
    </source>
</evidence>
<accession>A0A9R0JHY6</accession>
<dbReference type="PROSITE" id="PS50089">
    <property type="entry name" value="ZF_RING_2"/>
    <property type="match status" value="1"/>
</dbReference>
<comment type="pathway">
    <text evidence="3 11">Protein modification; protein ubiquitination.</text>
</comment>
<feature type="compositionally biased region" description="Basic and acidic residues" evidence="12">
    <location>
        <begin position="412"/>
        <end position="425"/>
    </location>
</feature>
<dbReference type="GO" id="GO:0061630">
    <property type="term" value="F:ubiquitin protein ligase activity"/>
    <property type="evidence" value="ECO:0000318"/>
    <property type="project" value="GO_Central"/>
</dbReference>
<evidence type="ECO:0000256" key="1">
    <source>
        <dbReference type="ARBA" id="ARBA00000900"/>
    </source>
</evidence>
<keyword evidence="7 11" id="KW-0833">Ubl conjugation pathway</keyword>
<dbReference type="RefSeq" id="XP_021835735.1">
    <property type="nucleotide sequence ID" value="XM_021980043.2"/>
</dbReference>
<evidence type="ECO:0000313" key="15">
    <source>
        <dbReference type="RefSeq" id="XP_021835735.1"/>
    </source>
</evidence>
<dbReference type="GO" id="GO:0005789">
    <property type="term" value="C:endoplasmic reticulum membrane"/>
    <property type="evidence" value="ECO:0007669"/>
    <property type="project" value="UniProtKB-SubCell"/>
</dbReference>
<comment type="subcellular location">
    <subcellularLocation>
        <location evidence="2">Endomembrane system</location>
    </subcellularLocation>
    <subcellularLocation>
        <location evidence="11">Endoplasmic reticulum membrane</location>
        <topology evidence="11">Single-pass type IV membrane protein</topology>
    </subcellularLocation>
</comment>
<dbReference type="OrthoDB" id="6270329at2759"/>
<evidence type="ECO:0000256" key="11">
    <source>
        <dbReference type="RuleBase" id="RU369090"/>
    </source>
</evidence>
<feature type="domain" description="RING-type" evidence="13">
    <location>
        <begin position="148"/>
        <end position="189"/>
    </location>
</feature>
<dbReference type="Gene3D" id="3.30.40.10">
    <property type="entry name" value="Zinc/RING finger domain, C3HC4 (zinc finger)"/>
    <property type="match status" value="1"/>
</dbReference>
<keyword evidence="14" id="KW-1185">Reference proteome</keyword>
<organism evidence="14 15">
    <name type="scientific">Spinacia oleracea</name>
    <name type="common">Spinach</name>
    <dbReference type="NCBI Taxonomy" id="3562"/>
    <lineage>
        <taxon>Eukaryota</taxon>
        <taxon>Viridiplantae</taxon>
        <taxon>Streptophyta</taxon>
        <taxon>Embryophyta</taxon>
        <taxon>Tracheophyta</taxon>
        <taxon>Spermatophyta</taxon>
        <taxon>Magnoliopsida</taxon>
        <taxon>eudicotyledons</taxon>
        <taxon>Gunneridae</taxon>
        <taxon>Pentapetalae</taxon>
        <taxon>Caryophyllales</taxon>
        <taxon>Chenopodiaceae</taxon>
        <taxon>Chenopodioideae</taxon>
        <taxon>Anserineae</taxon>
        <taxon>Spinacia</taxon>
    </lineage>
</organism>
<keyword evidence="5 11" id="KW-0479">Metal-binding</keyword>
<dbReference type="FunFam" id="3.30.40.10:FF:000365">
    <property type="entry name" value="Zinc finger family protein"/>
    <property type="match status" value="1"/>
</dbReference>
<dbReference type="InterPro" id="IPR045103">
    <property type="entry name" value="RNF5/RNF185-like"/>
</dbReference>
<evidence type="ECO:0000256" key="9">
    <source>
        <dbReference type="ARBA" id="ARBA00023136"/>
    </source>
</evidence>
<dbReference type="EC" id="2.3.2.27" evidence="11"/>
<evidence type="ECO:0000256" key="6">
    <source>
        <dbReference type="ARBA" id="ARBA00022771"/>
    </source>
</evidence>
<dbReference type="CDD" id="cd16745">
    <property type="entry name" value="RING-HC_AtRMA-like"/>
    <property type="match status" value="1"/>
</dbReference>
<evidence type="ECO:0000256" key="3">
    <source>
        <dbReference type="ARBA" id="ARBA00004906"/>
    </source>
</evidence>
<dbReference type="KEGG" id="soe:110775442"/>
<evidence type="ECO:0000256" key="4">
    <source>
        <dbReference type="ARBA" id="ARBA00022679"/>
    </source>
</evidence>
<evidence type="ECO:0000259" key="13">
    <source>
        <dbReference type="PROSITE" id="PS50089"/>
    </source>
</evidence>
<dbReference type="GO" id="GO:0044390">
    <property type="term" value="F:ubiquitin-like protein conjugating enzyme binding"/>
    <property type="evidence" value="ECO:0000318"/>
    <property type="project" value="GO_Central"/>
</dbReference>
<dbReference type="GO" id="GO:0006511">
    <property type="term" value="P:ubiquitin-dependent protein catabolic process"/>
    <property type="evidence" value="ECO:0000318"/>
    <property type="project" value="GO_Central"/>
</dbReference>
<reference evidence="14" key="1">
    <citation type="journal article" date="2021" name="Nat. Commun.">
        <title>Genomic analyses provide insights into spinach domestication and the genetic basis of agronomic traits.</title>
        <authorList>
            <person name="Cai X."/>
            <person name="Sun X."/>
            <person name="Xu C."/>
            <person name="Sun H."/>
            <person name="Wang X."/>
            <person name="Ge C."/>
            <person name="Zhang Z."/>
            <person name="Wang Q."/>
            <person name="Fei Z."/>
            <person name="Jiao C."/>
            <person name="Wang Q."/>
        </authorList>
    </citation>
    <scope>NUCLEOTIDE SEQUENCE [LARGE SCALE GENOMIC DNA]</scope>
    <source>
        <strain evidence="14">cv. Varoflay</strain>
    </source>
</reference>
<evidence type="ECO:0000256" key="2">
    <source>
        <dbReference type="ARBA" id="ARBA00004308"/>
    </source>
</evidence>
<keyword evidence="11" id="KW-0256">Endoplasmic reticulum</keyword>
<dbReference type="SMART" id="SM00184">
    <property type="entry name" value="RING"/>
    <property type="match status" value="1"/>
</dbReference>
<comment type="function">
    <text evidence="11">E3 ubiquitin-protein ligase.</text>
</comment>
<evidence type="ECO:0000256" key="10">
    <source>
        <dbReference type="PROSITE-ProRule" id="PRU00175"/>
    </source>
</evidence>
<evidence type="ECO:0000256" key="7">
    <source>
        <dbReference type="ARBA" id="ARBA00022786"/>
    </source>
</evidence>
<keyword evidence="6 10" id="KW-0863">Zinc-finger</keyword>
<evidence type="ECO:0000256" key="12">
    <source>
        <dbReference type="SAM" id="MobiDB-lite"/>
    </source>
</evidence>
<sequence length="432" mass="48365">MGDRTDDMMNLDLNLGPVSPASPVLGAGTGPSSGESVNVVGWESPYFREAIRQRSRHRWRWRQSQLPLGPHSLRLMVDSDSNGSDPGVDEEDNGGTLLAGEGSVTAELRSHQVVKTCENNVIPVEKDLVADKEDIEKPNSEEGSFFDCNICFDLAKEPVVTCCGHLFCWPCIYRWLHIHSDAKECPVCKGEVSLKNVTPIYGRGNHIHEPEEDAGIKVPVRPSARRVESLRQTIQRTASSFPMEEMIRRLGARFELTRDYFQHANANANADGDSDLPTRASILNRFMTTRALRREQREQNPPIPPEEVVDLTQDRPEIIIPRRLPPLTYRRGQLHRSGATLSPAADRYVEAYFHRSPPGRSQELQPPSVDDRDSFSSIAAAIHGESQTMDTAVEIDSLVSLSTSTSRRRHDPSRTSDMDSGDSRAPRRRRLN</sequence>
<dbReference type="InterPro" id="IPR001841">
    <property type="entry name" value="Znf_RING"/>
</dbReference>
<dbReference type="GO" id="GO:0008270">
    <property type="term" value="F:zinc ion binding"/>
    <property type="evidence" value="ECO:0007669"/>
    <property type="project" value="UniProtKB-KW"/>
</dbReference>
<reference evidence="15" key="2">
    <citation type="submission" date="2025-08" db="UniProtKB">
        <authorList>
            <consortium name="RefSeq"/>
        </authorList>
    </citation>
    <scope>IDENTIFICATION</scope>
    <source>
        <tissue evidence="15">Leaf</tissue>
    </source>
</reference>